<protein>
    <submittedName>
        <fullName evidence="5">Heat-shock protein Hsp20</fullName>
    </submittedName>
</protein>
<feature type="compositionally biased region" description="Low complexity" evidence="3">
    <location>
        <begin position="171"/>
        <end position="184"/>
    </location>
</feature>
<gene>
    <name evidence="5" type="ORF">BBK14_02235</name>
</gene>
<evidence type="ECO:0000313" key="6">
    <source>
        <dbReference type="Proteomes" id="UP000179769"/>
    </source>
</evidence>
<evidence type="ECO:0000256" key="3">
    <source>
        <dbReference type="SAM" id="MobiDB-lite"/>
    </source>
</evidence>
<name>A0A1S1QU29_9ACTN</name>
<dbReference type="Proteomes" id="UP000179769">
    <property type="component" value="Unassembled WGS sequence"/>
</dbReference>
<dbReference type="SUPFAM" id="SSF49764">
    <property type="entry name" value="HSP20-like chaperones"/>
    <property type="match status" value="1"/>
</dbReference>
<evidence type="ECO:0000259" key="4">
    <source>
        <dbReference type="PROSITE" id="PS01031"/>
    </source>
</evidence>
<feature type="region of interest" description="Disordered" evidence="3">
    <location>
        <begin position="145"/>
        <end position="199"/>
    </location>
</feature>
<comment type="similarity">
    <text evidence="1 2">Belongs to the small heat shock protein (HSP20) family.</text>
</comment>
<evidence type="ECO:0000256" key="2">
    <source>
        <dbReference type="RuleBase" id="RU003616"/>
    </source>
</evidence>
<evidence type="ECO:0000256" key="1">
    <source>
        <dbReference type="PROSITE-ProRule" id="PRU00285"/>
    </source>
</evidence>
<organism evidence="5 6">
    <name type="scientific">Parafrankia soli</name>
    <dbReference type="NCBI Taxonomy" id="2599596"/>
    <lineage>
        <taxon>Bacteria</taxon>
        <taxon>Bacillati</taxon>
        <taxon>Actinomycetota</taxon>
        <taxon>Actinomycetes</taxon>
        <taxon>Frankiales</taxon>
        <taxon>Frankiaceae</taxon>
        <taxon>Parafrankia</taxon>
    </lineage>
</organism>
<evidence type="ECO:0000313" key="5">
    <source>
        <dbReference type="EMBL" id="OHV37227.1"/>
    </source>
</evidence>
<dbReference type="AlphaFoldDB" id="A0A1S1QU29"/>
<feature type="domain" description="SHSP" evidence="4">
    <location>
        <begin position="41"/>
        <end position="155"/>
    </location>
</feature>
<proteinExistence type="inferred from homology"/>
<dbReference type="InterPro" id="IPR002068">
    <property type="entry name" value="A-crystallin/Hsp20_dom"/>
</dbReference>
<dbReference type="EMBL" id="MAXA01000113">
    <property type="protein sequence ID" value="OHV37227.1"/>
    <property type="molecule type" value="Genomic_DNA"/>
</dbReference>
<comment type="caution">
    <text evidence="5">The sequence shown here is derived from an EMBL/GenBank/DDBJ whole genome shotgun (WGS) entry which is preliminary data.</text>
</comment>
<dbReference type="InterPro" id="IPR008978">
    <property type="entry name" value="HSP20-like_chaperone"/>
</dbReference>
<dbReference type="Gene3D" id="2.60.40.790">
    <property type="match status" value="1"/>
</dbReference>
<dbReference type="RefSeq" id="WP_071061475.1">
    <property type="nucleotide sequence ID" value="NZ_MAXA01000113.1"/>
</dbReference>
<dbReference type="PANTHER" id="PTHR11527">
    <property type="entry name" value="HEAT-SHOCK PROTEIN 20 FAMILY MEMBER"/>
    <property type="match status" value="1"/>
</dbReference>
<reference evidence="6" key="1">
    <citation type="submission" date="2016-07" db="EMBL/GenBank/DDBJ databases">
        <title>Frankia sp. NRRL B-16219 Genome sequencing.</title>
        <authorList>
            <person name="Ghodhbane-Gtari F."/>
            <person name="Swanson E."/>
            <person name="Gueddou A."/>
            <person name="Louati M."/>
            <person name="Nouioui I."/>
            <person name="Hezbri K."/>
            <person name="Abebe-Akele F."/>
            <person name="Simpson S."/>
            <person name="Morris K."/>
            <person name="Thomas K."/>
            <person name="Gtari M."/>
            <person name="Tisa L.S."/>
        </authorList>
    </citation>
    <scope>NUCLEOTIDE SEQUENCE [LARGE SCALE GENOMIC DNA]</scope>
    <source>
        <strain evidence="6">NRRL B-16219</strain>
    </source>
</reference>
<dbReference type="CDD" id="cd06464">
    <property type="entry name" value="ACD_sHsps-like"/>
    <property type="match status" value="1"/>
</dbReference>
<dbReference type="Pfam" id="PF00011">
    <property type="entry name" value="HSP20"/>
    <property type="match status" value="1"/>
</dbReference>
<accession>A0A1S1QU29</accession>
<dbReference type="InterPro" id="IPR031107">
    <property type="entry name" value="Small_HSP"/>
</dbReference>
<sequence length="199" mass="21428">MSTYLWDPFAAFERMDREFNEIVRRSWGSRERTVRPLRATNRPQSVVPSADVLVDGDDVLINLELPGVDVEKDVTVEIDRGALVVRGERLSTQEKTVNGRVHRERWHGSFRREFALPENVDATGISARYDRGVLTVRLAGAAAAPRSTRIPVSASPAAAQLPTAEGSAGTENSSSAQNSSVAESGALRDGGAAAESPAS</sequence>
<dbReference type="OrthoDB" id="3855217at2"/>
<keyword evidence="6" id="KW-1185">Reference proteome</keyword>
<dbReference type="PROSITE" id="PS01031">
    <property type="entry name" value="SHSP"/>
    <property type="match status" value="1"/>
</dbReference>